<feature type="transmembrane region" description="Helical" evidence="2">
    <location>
        <begin position="825"/>
        <end position="848"/>
    </location>
</feature>
<feature type="region of interest" description="Disordered" evidence="1">
    <location>
        <begin position="951"/>
        <end position="1014"/>
    </location>
</feature>
<dbReference type="OMA" id="PVRDSFM"/>
<keyword evidence="2" id="KW-1133">Transmembrane helix</keyword>
<feature type="compositionally biased region" description="Basic and acidic residues" evidence="1">
    <location>
        <begin position="1123"/>
        <end position="1132"/>
    </location>
</feature>
<accession>A0A1Y2MA08</accession>
<feature type="transmembrane region" description="Helical" evidence="2">
    <location>
        <begin position="868"/>
        <end position="892"/>
    </location>
</feature>
<feature type="compositionally biased region" description="Basic and acidic residues" evidence="1">
    <location>
        <begin position="1067"/>
        <end position="1081"/>
    </location>
</feature>
<feature type="compositionally biased region" description="Polar residues" evidence="1">
    <location>
        <begin position="980"/>
        <end position="990"/>
    </location>
</feature>
<feature type="transmembrane region" description="Helical" evidence="2">
    <location>
        <begin position="7"/>
        <end position="29"/>
    </location>
</feature>
<dbReference type="AlphaFoldDB" id="A0A1Y2MA08"/>
<sequence>MFAAGKPVWYLPLAIFFAAAVLFTLHLGYDRYIFAHGHNSNQSDALGFLSADSVTALKDDARLHHVLLGLSESLALTSSDLGQRYGFAGVAEFGVALGDSMAELRKRNNLEAQKRGLFDDIRNGFENALGGLGINATGGLSGILDNLGTALTNGLATPALFLGIGVGVGASTGLNITDLQNAQAQASKVASSFNASATGINLAVQNLGNGLAGQIAPALGSSGLLGGSIGPAVFALASGIGNATAKALNLTNQAFGPTNGSGIESIAGNLGLGVTTPIVSNIDFQAVVNNAGGSGIADALKKQLPQIAAAAGNGLGEGVKNGLGLQQTSQTQRSLDRRQGSADPLQGIDLPATVNQFTKGLSQSLLTGVDVKSIASSLNLTGNIGDFGSTVDIRALAAGAGSGIGQGLAVGFGFKGTTEAALPALSDRGDTAMAAETFTQNLVSNFLLNSTIVQSTGSALTDNLPQFLKDVDVAKAVEGFARGTIEGVASALSSIGGFQNLIDGNFPDNALGNVPTLPPSGFNDTLNGSAVSFARGFTGEGTILIGNVLKQISGKANKTETFTRRDLEVAAGEAALGKKQRRSQASHKAIRARQAQDGAKSSSLLAINESALSGAGQFGIDTLTCQGVGGIASVFFGVTSDKKDKTSLLSSPLDSQVVSSLPQGPVEIRSKGNTYRIVLSDAEISINGLLIKPFVALTALHVVFMVLSFLITLPLYLILGVVWRLSVLSGYPVNEIKNKKWRLGLLITFGITALVGIILGIVGMGNSGHFRDAHGVFGLIALLLLLPTVGFTVFRLRSEALYPVSATFAGIKAPFALLKSPDQRIYAISAILIQLSLAIGQISVTNGFATLRSISLCLIDAILTSDTVVVLTSILLMIQIFAAGMVALRTWLEQHIAKREKAGAQRITIVEAGKGTRRGSIATFGFGPLRSNAPAPLDLDFKRPAFETRTTNQLTDKKIGTPFNVRGAGADNATGLSFPRQMNRQPSTESAELRDNPFLSPDQQRDLDKRVYPKTADYQYNYRSAVDDNEDYYDVPGGYQPQNITLRSGRASSELLNPLDSPLPRAADSKQSDYVAPRRGDGSPPKTQGVTMADLFPPPPEPPMDPQMNLTAKSASSSYSRPFSERRGPGNG</sequence>
<keyword evidence="2" id="KW-0812">Transmembrane</keyword>
<evidence type="ECO:0000256" key="1">
    <source>
        <dbReference type="SAM" id="MobiDB-lite"/>
    </source>
</evidence>
<feature type="compositionally biased region" description="Polar residues" evidence="1">
    <location>
        <begin position="1108"/>
        <end position="1121"/>
    </location>
</feature>
<feature type="region of interest" description="Disordered" evidence="1">
    <location>
        <begin position="1055"/>
        <end position="1132"/>
    </location>
</feature>
<feature type="region of interest" description="Disordered" evidence="1">
    <location>
        <begin position="326"/>
        <end position="347"/>
    </location>
</feature>
<evidence type="ECO:0000313" key="3">
    <source>
        <dbReference type="EMBL" id="OSS52923.1"/>
    </source>
</evidence>
<feature type="compositionally biased region" description="Pro residues" evidence="1">
    <location>
        <begin position="1096"/>
        <end position="1105"/>
    </location>
</feature>
<dbReference type="InParanoid" id="A0A1Y2MA08"/>
<proteinExistence type="predicted"/>
<feature type="transmembrane region" description="Helical" evidence="2">
    <location>
        <begin position="694"/>
        <end position="723"/>
    </location>
</feature>
<keyword evidence="4" id="KW-1185">Reference proteome</keyword>
<name>A0A1Y2MA08_EPING</name>
<organism evidence="3 4">
    <name type="scientific">Epicoccum nigrum</name>
    <name type="common">Soil fungus</name>
    <name type="synonym">Epicoccum purpurascens</name>
    <dbReference type="NCBI Taxonomy" id="105696"/>
    <lineage>
        <taxon>Eukaryota</taxon>
        <taxon>Fungi</taxon>
        <taxon>Dikarya</taxon>
        <taxon>Ascomycota</taxon>
        <taxon>Pezizomycotina</taxon>
        <taxon>Dothideomycetes</taxon>
        <taxon>Pleosporomycetidae</taxon>
        <taxon>Pleosporales</taxon>
        <taxon>Pleosporineae</taxon>
        <taxon>Didymellaceae</taxon>
        <taxon>Epicoccum</taxon>
    </lineage>
</organism>
<feature type="transmembrane region" description="Helical" evidence="2">
    <location>
        <begin position="776"/>
        <end position="794"/>
    </location>
</feature>
<evidence type="ECO:0008006" key="5">
    <source>
        <dbReference type="Google" id="ProtNLM"/>
    </source>
</evidence>
<reference evidence="3 4" key="1">
    <citation type="journal article" date="2017" name="Genome Announc.">
        <title>Genome sequence of the saprophytic ascomycete Epicoccum nigrum ICMP 19927 strain isolated from New Zealand.</title>
        <authorList>
            <person name="Fokin M."/>
            <person name="Fleetwood D."/>
            <person name="Weir B.S."/>
            <person name="Villas-Boas S.G."/>
        </authorList>
    </citation>
    <scope>NUCLEOTIDE SEQUENCE [LARGE SCALE GENOMIC DNA]</scope>
    <source>
        <strain evidence="3 4">ICMP 19927</strain>
    </source>
</reference>
<evidence type="ECO:0000313" key="4">
    <source>
        <dbReference type="Proteomes" id="UP000193240"/>
    </source>
</evidence>
<feature type="transmembrane region" description="Helical" evidence="2">
    <location>
        <begin position="743"/>
        <end position="764"/>
    </location>
</feature>
<gene>
    <name evidence="3" type="ORF">B5807_02925</name>
</gene>
<dbReference type="Proteomes" id="UP000193240">
    <property type="component" value="Unassembled WGS sequence"/>
</dbReference>
<keyword evidence="2" id="KW-0472">Membrane</keyword>
<dbReference type="EMBL" id="KZ107839">
    <property type="protein sequence ID" value="OSS52923.1"/>
    <property type="molecule type" value="Genomic_DNA"/>
</dbReference>
<evidence type="ECO:0000256" key="2">
    <source>
        <dbReference type="SAM" id="Phobius"/>
    </source>
</evidence>
<protein>
    <recommendedName>
        <fullName evidence="5">Cytochrome b561 domain-containing protein</fullName>
    </recommendedName>
</protein>